<evidence type="ECO:0000313" key="4">
    <source>
        <dbReference type="Proteomes" id="UP001154255"/>
    </source>
</evidence>
<dbReference type="PANTHER" id="PTHR22674:SF6">
    <property type="entry name" value="NTPASE KAP FAMILY P-LOOP DOMAIN-CONTAINING PROTEIN 1"/>
    <property type="match status" value="1"/>
</dbReference>
<dbReference type="RefSeq" id="WP_271790585.1">
    <property type="nucleotide sequence ID" value="NZ_CAMXCM010000009.1"/>
</dbReference>
<evidence type="ECO:0000313" key="2">
    <source>
        <dbReference type="EMBL" id="CAI3955880.1"/>
    </source>
</evidence>
<feature type="domain" description="KAP NTPase" evidence="1">
    <location>
        <begin position="25"/>
        <end position="339"/>
    </location>
</feature>
<dbReference type="EMBL" id="CAMXCM010000009">
    <property type="protein sequence ID" value="CAI3955880.1"/>
    <property type="molecule type" value="Genomic_DNA"/>
</dbReference>
<dbReference type="Gene3D" id="3.40.50.300">
    <property type="entry name" value="P-loop containing nucleotide triphosphate hydrolases"/>
    <property type="match status" value="1"/>
</dbReference>
<organism evidence="2 4">
    <name type="scientific">Commensalibacter communis</name>
    <dbReference type="NCBI Taxonomy" id="2972786"/>
    <lineage>
        <taxon>Bacteria</taxon>
        <taxon>Pseudomonadati</taxon>
        <taxon>Pseudomonadota</taxon>
        <taxon>Alphaproteobacteria</taxon>
        <taxon>Acetobacterales</taxon>
        <taxon>Acetobacteraceae</taxon>
    </lineage>
</organism>
<dbReference type="SUPFAM" id="SSF52540">
    <property type="entry name" value="P-loop containing nucleoside triphosphate hydrolases"/>
    <property type="match status" value="1"/>
</dbReference>
<dbReference type="Proteomes" id="UP001154259">
    <property type="component" value="Unassembled WGS sequence"/>
</dbReference>
<dbReference type="AlphaFoldDB" id="A0A9W4X7G6"/>
<keyword evidence="5" id="KW-1185">Reference proteome</keyword>
<dbReference type="InterPro" id="IPR027417">
    <property type="entry name" value="P-loop_NTPase"/>
</dbReference>
<dbReference type="Proteomes" id="UP001154255">
    <property type="component" value="Unassembled WGS sequence"/>
</dbReference>
<gene>
    <name evidence="3" type="ORF">R53529_LOCUS2169</name>
    <name evidence="2" type="ORF">R53530_LOCUS2117</name>
</gene>
<dbReference type="EMBL" id="CAMXCS010000009">
    <property type="protein sequence ID" value="CAI3958831.1"/>
    <property type="molecule type" value="Genomic_DNA"/>
</dbReference>
<sequence length="730" mass="84796">MNDISANSLSADSPITDLAADCLGYSPFAKNIATILDNATTRGDCLVLGIHGEWGSGKTSAINLVIEHLKWMQRYRPKYAKFKILNDLFLYKTFEPDRPLQIKETKPRTTIIHFSPWLFSNQENLTTAFFHELEKQLDNSWDNIKAFLKTIAALTLPSLEALSYLNPATSKMVGNTTQLLIKNLQKRPSLEQTKRALNKALKAQKRPLLIIIDDIDRLPADEMRQIFRLVKSIADLPYVTYLLGFDRKIVERALEKDTDPEGPQWIEKIVQGSFDLPLILQPRLELYFIEKLNKQLNDLYKLLFDNIELSFYLYPFFNILIYKQLKTPRQVNRLINSLTLQWMATKKFINPFDLIFIESCRLFRPKLYSLIKNNKQDFCGQNRTFLDLVSKLIFQEDSKQDIESFKICFLNESPYPLMKSKRISSEKYFENYFLYDQNPAFLPVEETEIIDDLLSQNNTEEIIKIIIQNINEKLEGGYPKNLALLDEWQENIRQFENNELKNVLTIITATHNQICVKNRLAATKSNALFLDICKIFSYEKEFDTFIPKLYKQYPLSNLLIHYIQNCKYVRLNGYIEDNIISNFLDENITILQSIKEIYKEKITELENNKGLKAISHNLIFLITAATETEASGKYRGVWIQEKIKDNEENALCIIKSITLDPVSGISLHENFQSKRYYGPSSLIHNNVNLHPLFNAAISIHKNSNNEESKQIVHAFLVAYQYPVDNLITHN</sequence>
<dbReference type="InterPro" id="IPR011646">
    <property type="entry name" value="KAP_P-loop"/>
</dbReference>
<reference evidence="2" key="1">
    <citation type="submission" date="2022-10" db="EMBL/GenBank/DDBJ databases">
        <authorList>
            <person name="Botero Cardona J."/>
        </authorList>
    </citation>
    <scope>NUCLEOTIDE SEQUENCE</scope>
    <source>
        <strain evidence="2">LMG 31819</strain>
        <strain evidence="3">R-53529</strain>
    </source>
</reference>
<accession>A0A9W4X7G6</accession>
<dbReference type="Pfam" id="PF07693">
    <property type="entry name" value="KAP_NTPase"/>
    <property type="match status" value="1"/>
</dbReference>
<evidence type="ECO:0000259" key="1">
    <source>
        <dbReference type="Pfam" id="PF07693"/>
    </source>
</evidence>
<comment type="caution">
    <text evidence="2">The sequence shown here is derived from an EMBL/GenBank/DDBJ whole genome shotgun (WGS) entry which is preliminary data.</text>
</comment>
<dbReference type="InterPro" id="IPR052754">
    <property type="entry name" value="NTPase_KAP_P-loop"/>
</dbReference>
<name>A0A9W4X7G6_9PROT</name>
<proteinExistence type="predicted"/>
<protein>
    <submittedName>
        <fullName evidence="2">KAP-like</fullName>
    </submittedName>
</protein>
<evidence type="ECO:0000313" key="3">
    <source>
        <dbReference type="EMBL" id="CAI3958831.1"/>
    </source>
</evidence>
<evidence type="ECO:0000313" key="5">
    <source>
        <dbReference type="Proteomes" id="UP001154259"/>
    </source>
</evidence>
<dbReference type="PANTHER" id="PTHR22674">
    <property type="entry name" value="NTPASE, KAP FAMILY P-LOOP DOMAIN-CONTAINING 1"/>
    <property type="match status" value="1"/>
</dbReference>